<sequence length="582" mass="62388">MSQGNDEDVVGETSEGLQVELFHPNTDRETGDRNVQAFGVDVHSRVFPISCLVIALFIGLTLVFRSQAAGMFTAVQTGISAVAGWFYILSVNVFIVVVLYFALGKYGSIRIGGVEAEKEFTDFSWVAMLFSAGMGIGLMFFSVAEPIFHFGAVPPFFDGVQDGSAVAAGAAMATTFFHWGIHPWAIYALVGLGLAFFSFNRGLPLTFRSIFWPLLGERIYGWPGDVIDILSVIATLFGLSTSLGIGVQQINAGLTTLSGQFLSTTVPQSIWIQVVLIGIITAIATLSVAAGLDGGVRRLSELNVYLMLTLLGAMLIVGPTLYVLANFVTSLGTYVGVLPELSFWSQTGGGTTWQSGWTIFYWGWWISWSPFVGMFIARISKGRTVREFVLGVLLVPTLFSFFWMATFGGSALFVELETGGSLVAAVDADVATAIYEMFSFYQLAVPLSLLAVVLVVTFFVTSSDSGSLVIDHLTSGGKHDVPAAQRIFWAVIEGVIAAVLLIGGGLEALQTASITAGLPFTIVLLLMCYTVYVGLANELRIMESDAFAEWMDRLGDHGSVVVEDDSIVVTSADDGEASAGDD</sequence>
<keyword evidence="4 7" id="KW-0812">Transmembrane</keyword>
<organism evidence="8 9">
    <name type="scientific">Haloarcula nitratireducens</name>
    <dbReference type="NCBI Taxonomy" id="2487749"/>
    <lineage>
        <taxon>Archaea</taxon>
        <taxon>Methanobacteriati</taxon>
        <taxon>Methanobacteriota</taxon>
        <taxon>Stenosarchaea group</taxon>
        <taxon>Halobacteria</taxon>
        <taxon>Halobacteriales</taxon>
        <taxon>Haloarculaceae</taxon>
        <taxon>Haloarcula</taxon>
    </lineage>
</organism>
<dbReference type="Pfam" id="PF02028">
    <property type="entry name" value="BCCT"/>
    <property type="match status" value="1"/>
</dbReference>
<dbReference type="PANTHER" id="PTHR30047:SF7">
    <property type="entry name" value="HIGH-AFFINITY CHOLINE TRANSPORT PROTEIN"/>
    <property type="match status" value="1"/>
</dbReference>
<comment type="caution">
    <text evidence="8">The sequence shown here is derived from an EMBL/GenBank/DDBJ whole genome shotgun (WGS) entry which is preliminary data.</text>
</comment>
<evidence type="ECO:0000256" key="6">
    <source>
        <dbReference type="ARBA" id="ARBA00023136"/>
    </source>
</evidence>
<dbReference type="AlphaFoldDB" id="A0AAW4PIA0"/>
<keyword evidence="5 7" id="KW-1133">Transmembrane helix</keyword>
<dbReference type="InterPro" id="IPR000060">
    <property type="entry name" value="BCCT_transptr"/>
</dbReference>
<dbReference type="PANTHER" id="PTHR30047">
    <property type="entry name" value="HIGH-AFFINITY CHOLINE TRANSPORT PROTEIN-RELATED"/>
    <property type="match status" value="1"/>
</dbReference>
<protein>
    <submittedName>
        <fullName evidence="8">BCCT family transporter</fullName>
    </submittedName>
</protein>
<evidence type="ECO:0000256" key="7">
    <source>
        <dbReference type="SAM" id="Phobius"/>
    </source>
</evidence>
<feature type="transmembrane region" description="Helical" evidence="7">
    <location>
        <begin position="440"/>
        <end position="460"/>
    </location>
</feature>
<feature type="transmembrane region" description="Helical" evidence="7">
    <location>
        <begin position="389"/>
        <end position="414"/>
    </location>
</feature>
<dbReference type="EMBL" id="RKLT01000026">
    <property type="protein sequence ID" value="MBX0297750.1"/>
    <property type="molecule type" value="Genomic_DNA"/>
</dbReference>
<comment type="subcellular location">
    <subcellularLocation>
        <location evidence="1">Cell membrane</location>
        <topology evidence="1">Multi-pass membrane protein</topology>
    </subcellularLocation>
</comment>
<keyword evidence="6 7" id="KW-0472">Membrane</keyword>
<feature type="transmembrane region" description="Helical" evidence="7">
    <location>
        <begin position="226"/>
        <end position="250"/>
    </location>
</feature>
<feature type="transmembrane region" description="Helical" evidence="7">
    <location>
        <begin position="46"/>
        <end position="64"/>
    </location>
</feature>
<proteinExistence type="predicted"/>
<feature type="transmembrane region" description="Helical" evidence="7">
    <location>
        <begin position="487"/>
        <end position="506"/>
    </location>
</feature>
<reference evidence="8 9" key="1">
    <citation type="submission" date="2021-06" db="EMBL/GenBank/DDBJ databases">
        <title>Halomicroarcula sp. a new haloarchaeum isolated from saline soil.</title>
        <authorList>
            <person name="Duran-Viseras A."/>
            <person name="Sanchez-Porro C."/>
            <person name="Ventosa A."/>
        </authorList>
    </citation>
    <scope>NUCLEOTIDE SEQUENCE [LARGE SCALE GENOMIC DNA]</scope>
    <source>
        <strain evidence="8 9">F27</strain>
    </source>
</reference>
<evidence type="ECO:0000313" key="9">
    <source>
        <dbReference type="Proteomes" id="UP001430455"/>
    </source>
</evidence>
<accession>A0AAW4PIA0</accession>
<dbReference type="NCBIfam" id="TIGR00842">
    <property type="entry name" value="bcct"/>
    <property type="match status" value="1"/>
</dbReference>
<evidence type="ECO:0000256" key="4">
    <source>
        <dbReference type="ARBA" id="ARBA00022692"/>
    </source>
</evidence>
<dbReference type="GO" id="GO:0005886">
    <property type="term" value="C:plasma membrane"/>
    <property type="evidence" value="ECO:0007669"/>
    <property type="project" value="UniProtKB-SubCell"/>
</dbReference>
<feature type="transmembrane region" description="Helical" evidence="7">
    <location>
        <begin position="184"/>
        <end position="205"/>
    </location>
</feature>
<feature type="transmembrane region" description="Helical" evidence="7">
    <location>
        <begin position="359"/>
        <end position="377"/>
    </location>
</feature>
<feature type="transmembrane region" description="Helical" evidence="7">
    <location>
        <begin position="304"/>
        <end position="325"/>
    </location>
</feature>
<evidence type="ECO:0000256" key="2">
    <source>
        <dbReference type="ARBA" id="ARBA00022448"/>
    </source>
</evidence>
<keyword evidence="9" id="KW-1185">Reference proteome</keyword>
<name>A0AAW4PIA0_9EURY</name>
<dbReference type="RefSeq" id="WP_220582336.1">
    <property type="nucleotide sequence ID" value="NZ_RKLT01000026.1"/>
</dbReference>
<evidence type="ECO:0000256" key="3">
    <source>
        <dbReference type="ARBA" id="ARBA00022475"/>
    </source>
</evidence>
<evidence type="ECO:0000256" key="1">
    <source>
        <dbReference type="ARBA" id="ARBA00004651"/>
    </source>
</evidence>
<feature type="transmembrane region" description="Helical" evidence="7">
    <location>
        <begin position="123"/>
        <end position="144"/>
    </location>
</feature>
<dbReference type="InterPro" id="IPR018093">
    <property type="entry name" value="BCCT_CS"/>
</dbReference>
<gene>
    <name evidence="8" type="ORF">EGH23_23035</name>
</gene>
<feature type="transmembrane region" description="Helical" evidence="7">
    <location>
        <begin position="84"/>
        <end position="103"/>
    </location>
</feature>
<feature type="transmembrane region" description="Helical" evidence="7">
    <location>
        <begin position="512"/>
        <end position="535"/>
    </location>
</feature>
<evidence type="ECO:0000256" key="5">
    <source>
        <dbReference type="ARBA" id="ARBA00022989"/>
    </source>
</evidence>
<feature type="transmembrane region" description="Helical" evidence="7">
    <location>
        <begin position="270"/>
        <end position="292"/>
    </location>
</feature>
<evidence type="ECO:0000313" key="8">
    <source>
        <dbReference type="EMBL" id="MBX0297750.1"/>
    </source>
</evidence>
<dbReference type="Proteomes" id="UP001430455">
    <property type="component" value="Unassembled WGS sequence"/>
</dbReference>
<dbReference type="GO" id="GO:0022857">
    <property type="term" value="F:transmembrane transporter activity"/>
    <property type="evidence" value="ECO:0007669"/>
    <property type="project" value="InterPro"/>
</dbReference>
<keyword evidence="3" id="KW-1003">Cell membrane</keyword>
<dbReference type="PROSITE" id="PS01303">
    <property type="entry name" value="BCCT"/>
    <property type="match status" value="1"/>
</dbReference>
<keyword evidence="2" id="KW-0813">Transport</keyword>